<name>A0A7M4ES21_CROPO</name>
<proteinExistence type="predicted"/>
<dbReference type="Proteomes" id="UP000594220">
    <property type="component" value="Unplaced"/>
</dbReference>
<dbReference type="SUPFAM" id="SSF47353">
    <property type="entry name" value="Retrovirus capsid dimerization domain-like"/>
    <property type="match status" value="1"/>
</dbReference>
<dbReference type="PANTHER" id="PTHR46888">
    <property type="entry name" value="ZINC KNUCKLE DOMAINCONTAINING PROTEIN-RELATED"/>
    <property type="match status" value="1"/>
</dbReference>
<dbReference type="Pfam" id="PF02023">
    <property type="entry name" value="SCAN"/>
    <property type="match status" value="1"/>
</dbReference>
<evidence type="ECO:0000313" key="4">
    <source>
        <dbReference type="Proteomes" id="UP000594220"/>
    </source>
</evidence>
<keyword evidence="4" id="KW-1185">Reference proteome</keyword>
<sequence>QIQSPEKDAAYRAKTRGDALDYDKVKAEILWQLDITPERHCQAFRKKKPNEAKAPCILWQHLADLLSKWLRPETVLKEEICDQILLEQFFADLDEDTQKWVKCHCPASSRDALQLMEQFDMAQGDQQRYRGMKGPDPTPRRGTESKGGRRDGPHGLTCFLCGERGTLPRTAPRILEQGPPKTWIFWIVGRHQERFQKLSQWTAG</sequence>
<feature type="region of interest" description="Disordered" evidence="1">
    <location>
        <begin position="124"/>
        <end position="156"/>
    </location>
</feature>
<dbReference type="PROSITE" id="PS50804">
    <property type="entry name" value="SCAN_BOX"/>
    <property type="match status" value="1"/>
</dbReference>
<organism evidence="3 4">
    <name type="scientific">Crocodylus porosus</name>
    <name type="common">Saltwater crocodile</name>
    <name type="synonym">Estuarine crocodile</name>
    <dbReference type="NCBI Taxonomy" id="8502"/>
    <lineage>
        <taxon>Eukaryota</taxon>
        <taxon>Metazoa</taxon>
        <taxon>Chordata</taxon>
        <taxon>Craniata</taxon>
        <taxon>Vertebrata</taxon>
        <taxon>Euteleostomi</taxon>
        <taxon>Archelosauria</taxon>
        <taxon>Archosauria</taxon>
        <taxon>Crocodylia</taxon>
        <taxon>Longirostres</taxon>
        <taxon>Crocodylidae</taxon>
        <taxon>Crocodylus</taxon>
    </lineage>
</organism>
<dbReference type="InterPro" id="IPR003309">
    <property type="entry name" value="SCAN_dom"/>
</dbReference>
<feature type="domain" description="SCAN box" evidence="2">
    <location>
        <begin position="42"/>
        <end position="120"/>
    </location>
</feature>
<dbReference type="Gene3D" id="1.10.4020.10">
    <property type="entry name" value="DNA breaking-rejoining enzymes"/>
    <property type="match status" value="1"/>
</dbReference>
<evidence type="ECO:0000256" key="1">
    <source>
        <dbReference type="SAM" id="MobiDB-lite"/>
    </source>
</evidence>
<evidence type="ECO:0000313" key="3">
    <source>
        <dbReference type="Ensembl" id="ENSCPRP00005014014.1"/>
    </source>
</evidence>
<reference evidence="3" key="1">
    <citation type="submission" date="2025-08" db="UniProtKB">
        <authorList>
            <consortium name="Ensembl"/>
        </authorList>
    </citation>
    <scope>IDENTIFICATION</scope>
</reference>
<dbReference type="GeneTree" id="ENSGT00960000189285"/>
<dbReference type="OMA" id="TWIFWIV"/>
<dbReference type="AlphaFoldDB" id="A0A7M4ES21"/>
<dbReference type="InterPro" id="IPR038269">
    <property type="entry name" value="SCAN_sf"/>
</dbReference>
<protein>
    <recommendedName>
        <fullName evidence="2">SCAN box domain-containing protein</fullName>
    </recommendedName>
</protein>
<reference evidence="3" key="2">
    <citation type="submission" date="2025-09" db="UniProtKB">
        <authorList>
            <consortium name="Ensembl"/>
        </authorList>
    </citation>
    <scope>IDENTIFICATION</scope>
</reference>
<accession>A0A7M4ES21</accession>
<dbReference type="PANTHER" id="PTHR46888:SF1">
    <property type="entry name" value="RIBONUCLEASE H"/>
    <property type="match status" value="1"/>
</dbReference>
<dbReference type="SMART" id="SM00431">
    <property type="entry name" value="SCAN"/>
    <property type="match status" value="1"/>
</dbReference>
<evidence type="ECO:0000259" key="2">
    <source>
        <dbReference type="PROSITE" id="PS50804"/>
    </source>
</evidence>
<dbReference type="Ensembl" id="ENSCPRT00005016450.1">
    <property type="protein sequence ID" value="ENSCPRP00005014014.1"/>
    <property type="gene ID" value="ENSCPRG00005009864.1"/>
</dbReference>
<feature type="compositionally biased region" description="Basic and acidic residues" evidence="1">
    <location>
        <begin position="138"/>
        <end position="153"/>
    </location>
</feature>